<name>A0ABY3RF41_9BRAD</name>
<gene>
    <name evidence="1" type="ORF">LQG66_04985</name>
</gene>
<reference evidence="1" key="1">
    <citation type="journal article" date="2024" name="Antonie Van Leeuwenhoek">
        <title>Bradyrhizobium ontarionense sp. nov., a novel bacterial symbiont isolated from Aeschynomene indica (Indian jointvetch), harbours photosynthesis, nitrogen fixation and nitrous oxide (N2O) reductase genes.</title>
        <authorList>
            <person name="Bromfield E.S.P."/>
            <person name="Cloutier S."/>
        </authorList>
    </citation>
    <scope>NUCLEOTIDE SEQUENCE</scope>
    <source>
        <strain evidence="1">A19</strain>
    </source>
</reference>
<sequence length="748" mass="84402">MYVEAEEGLLEKAGLGGIRQKHAMHEQIIPLKTLFAPKDGRSYAESAFGLNIVDVFQHVYESEQRFVLRDKKDCITVKPQRGNALVECIFGVYPTSADLTYAQNAYVEVYKPERAEASPETWRRVYGEGAKTPLRATRYGLDAQRYWHHDPVLFIFDPTKSTDLIDVWNLRLESSPVLPVPLNWFEALSNDIFEFVKSQHLPVIGNPHGIMHSATIEFSRSIDKATSEALIGKIKPGLPAGALSVKLWRSPIWIDHYDPFVLRNTRLKVTADESSVDLVVNEEAQNSITAFQPLAPKFASRYGGGDHRWVNVLKASSYSDQRVATVLPFNTFDRSWPFLGMRGEQIPIGSEGWVFPQQYKNLAQHVSLLRAEEAIIGSLEQLGVTACLSEPGHIAKQILEHLGGLRKLGILADLDTLKLLNKMAGGLRRRRIGDNAIEESFELRAAPVKDWRDLVAKRKRELFRGPDLKHFTDANVVRLGLETECPTCKATNWSSLTSVDYSLTCQRCLNSYEFPQAELRSQNGNWSYRVVGPFSVPDYGRGSYSALLAMRVVSRALNSFDRLTFATAMNLTFDGISYEVDFIAWHSDDGLRETQRPPQLVIGEAKSLGQGELITANELAKLKAVATKLSETVIVIAVLRDHFTPAESKILRRFVTWGRRVNAYGDPINPVLLLTSHELTMDYNVWHVWKELGGRHAQFANSNQIRTLSALADATQQLYLNMKPFHVERRDYWQKRHARRQADAAGAK</sequence>
<accession>A0ABY3RF41</accession>
<dbReference type="RefSeq" id="WP_231324024.1">
    <property type="nucleotide sequence ID" value="NZ_CP088156.1"/>
</dbReference>
<proteinExistence type="predicted"/>
<organism evidence="1 2">
    <name type="scientific">Bradyrhizobium ontarionense</name>
    <dbReference type="NCBI Taxonomy" id="2898149"/>
    <lineage>
        <taxon>Bacteria</taxon>
        <taxon>Pseudomonadati</taxon>
        <taxon>Pseudomonadota</taxon>
        <taxon>Alphaproteobacteria</taxon>
        <taxon>Hyphomicrobiales</taxon>
        <taxon>Nitrobacteraceae</taxon>
        <taxon>Bradyrhizobium</taxon>
    </lineage>
</organism>
<dbReference type="Proteomes" id="UP001431010">
    <property type="component" value="Chromosome"/>
</dbReference>
<evidence type="ECO:0000313" key="1">
    <source>
        <dbReference type="EMBL" id="UFZ05672.1"/>
    </source>
</evidence>
<evidence type="ECO:0000313" key="2">
    <source>
        <dbReference type="Proteomes" id="UP001431010"/>
    </source>
</evidence>
<dbReference type="EMBL" id="CP088156">
    <property type="protein sequence ID" value="UFZ05672.1"/>
    <property type="molecule type" value="Genomic_DNA"/>
</dbReference>
<protein>
    <recommendedName>
        <fullName evidence="3">Restriction endonuclease</fullName>
    </recommendedName>
</protein>
<keyword evidence="2" id="KW-1185">Reference proteome</keyword>
<evidence type="ECO:0008006" key="3">
    <source>
        <dbReference type="Google" id="ProtNLM"/>
    </source>
</evidence>